<evidence type="ECO:0000313" key="5">
    <source>
        <dbReference type="EMBL" id="RKH59610.1"/>
    </source>
</evidence>
<keyword evidence="1 5" id="KW-0489">Methyltransferase</keyword>
<dbReference type="Proteomes" id="UP000272888">
    <property type="component" value="Unassembled WGS sequence"/>
</dbReference>
<evidence type="ECO:0000256" key="3">
    <source>
        <dbReference type="ARBA" id="ARBA00022691"/>
    </source>
</evidence>
<dbReference type="Gene3D" id="3.40.50.150">
    <property type="entry name" value="Vaccinia Virus protein VP39"/>
    <property type="match status" value="1"/>
</dbReference>
<accession>A0A3A8PX76</accession>
<dbReference type="InterPro" id="IPR041698">
    <property type="entry name" value="Methyltransf_25"/>
</dbReference>
<name>A0A3A8PX76_9BACT</name>
<dbReference type="InterPro" id="IPR029063">
    <property type="entry name" value="SAM-dependent_MTases_sf"/>
</dbReference>
<evidence type="ECO:0000259" key="4">
    <source>
        <dbReference type="Pfam" id="PF13649"/>
    </source>
</evidence>
<dbReference type="SUPFAM" id="SSF53335">
    <property type="entry name" value="S-adenosyl-L-methionine-dependent methyltransferases"/>
    <property type="match status" value="1"/>
</dbReference>
<evidence type="ECO:0000256" key="1">
    <source>
        <dbReference type="ARBA" id="ARBA00022603"/>
    </source>
</evidence>
<keyword evidence="3" id="KW-0949">S-adenosyl-L-methionine</keyword>
<dbReference type="AlphaFoldDB" id="A0A3A8PX76"/>
<sequence>MRHAGRDLRSSRAGRRSNGELADRGVIVAELDDTMDSGQTSRTFYAALGASALAGRTSDEKTRWVLQDLEPLLQKEKRWLDVGCGYGRLAVPLASRGYQVTGIDISPNLIGAARAYAREQRASPAFDVGDMRELPYPSGSFGGIYCLWAAFNELTTRKDQRLAIRSMLRVLESGGSAFLDLATYREASAVRIDRRTRRVRMEVSGLTHQAYLHDRQTLVRLMEDCGVDDYSVRLKAFGGRQRLLLTFARSEGRVARRRPPVRPPPR</sequence>
<keyword evidence="2 5" id="KW-0808">Transferase</keyword>
<dbReference type="GO" id="GO:0032259">
    <property type="term" value="P:methylation"/>
    <property type="evidence" value="ECO:0007669"/>
    <property type="project" value="UniProtKB-KW"/>
</dbReference>
<organism evidence="5 6">
    <name type="scientific">Corallococcus llansteffanensis</name>
    <dbReference type="NCBI Taxonomy" id="2316731"/>
    <lineage>
        <taxon>Bacteria</taxon>
        <taxon>Pseudomonadati</taxon>
        <taxon>Myxococcota</taxon>
        <taxon>Myxococcia</taxon>
        <taxon>Myxococcales</taxon>
        <taxon>Cystobacterineae</taxon>
        <taxon>Myxococcaceae</taxon>
        <taxon>Corallococcus</taxon>
    </lineage>
</organism>
<gene>
    <name evidence="5" type="ORF">D7V93_14700</name>
</gene>
<evidence type="ECO:0000256" key="2">
    <source>
        <dbReference type="ARBA" id="ARBA00022679"/>
    </source>
</evidence>
<feature type="domain" description="Methyltransferase" evidence="4">
    <location>
        <begin position="80"/>
        <end position="175"/>
    </location>
</feature>
<evidence type="ECO:0000313" key="6">
    <source>
        <dbReference type="Proteomes" id="UP000272888"/>
    </source>
</evidence>
<dbReference type="PANTHER" id="PTHR43464">
    <property type="entry name" value="METHYLTRANSFERASE"/>
    <property type="match status" value="1"/>
</dbReference>
<proteinExistence type="predicted"/>
<dbReference type="CDD" id="cd02440">
    <property type="entry name" value="AdoMet_MTases"/>
    <property type="match status" value="1"/>
</dbReference>
<dbReference type="GO" id="GO:0008168">
    <property type="term" value="F:methyltransferase activity"/>
    <property type="evidence" value="ECO:0007669"/>
    <property type="project" value="UniProtKB-KW"/>
</dbReference>
<dbReference type="RefSeq" id="WP_147451180.1">
    <property type="nucleotide sequence ID" value="NZ_RAWB01000131.1"/>
</dbReference>
<dbReference type="Pfam" id="PF13649">
    <property type="entry name" value="Methyltransf_25"/>
    <property type="match status" value="1"/>
</dbReference>
<reference evidence="6" key="1">
    <citation type="submission" date="2018-09" db="EMBL/GenBank/DDBJ databases">
        <authorList>
            <person name="Livingstone P.G."/>
            <person name="Whitworth D.E."/>
        </authorList>
    </citation>
    <scope>NUCLEOTIDE SEQUENCE [LARGE SCALE GENOMIC DNA]</scope>
    <source>
        <strain evidence="6">CA051B</strain>
    </source>
</reference>
<keyword evidence="6" id="KW-1185">Reference proteome</keyword>
<comment type="caution">
    <text evidence="5">The sequence shown here is derived from an EMBL/GenBank/DDBJ whole genome shotgun (WGS) entry which is preliminary data.</text>
</comment>
<dbReference type="PANTHER" id="PTHR43464:SF19">
    <property type="entry name" value="UBIQUINONE BIOSYNTHESIS O-METHYLTRANSFERASE, MITOCHONDRIAL"/>
    <property type="match status" value="1"/>
</dbReference>
<dbReference type="EMBL" id="RAWB01000131">
    <property type="protein sequence ID" value="RKH59610.1"/>
    <property type="molecule type" value="Genomic_DNA"/>
</dbReference>
<protein>
    <submittedName>
        <fullName evidence="5">Class I SAM-dependent methyltransferase</fullName>
    </submittedName>
</protein>